<feature type="DNA-binding region" description="H-T-H motif" evidence="2">
    <location>
        <begin position="59"/>
        <end position="78"/>
    </location>
</feature>
<evidence type="ECO:0000256" key="2">
    <source>
        <dbReference type="PROSITE-ProRule" id="PRU00335"/>
    </source>
</evidence>
<feature type="region of interest" description="Disordered" evidence="3">
    <location>
        <begin position="1"/>
        <end position="21"/>
    </location>
</feature>
<evidence type="ECO:0000313" key="5">
    <source>
        <dbReference type="EMBL" id="PIB79607.1"/>
    </source>
</evidence>
<evidence type="ECO:0000313" key="6">
    <source>
        <dbReference type="Proteomes" id="UP000230971"/>
    </source>
</evidence>
<dbReference type="SUPFAM" id="SSF48498">
    <property type="entry name" value="Tetracyclin repressor-like, C-terminal domain"/>
    <property type="match status" value="1"/>
</dbReference>
<dbReference type="InterPro" id="IPR050109">
    <property type="entry name" value="HTH-type_TetR-like_transc_reg"/>
</dbReference>
<evidence type="ECO:0000256" key="1">
    <source>
        <dbReference type="ARBA" id="ARBA00023125"/>
    </source>
</evidence>
<protein>
    <submittedName>
        <fullName evidence="5">TetR/AcrR family transcriptional regulator</fullName>
    </submittedName>
</protein>
<dbReference type="Gene3D" id="1.10.357.10">
    <property type="entry name" value="Tetracycline Repressor, domain 2"/>
    <property type="match status" value="1"/>
</dbReference>
<reference evidence="5 6" key="1">
    <citation type="journal article" date="2017" name="Infect. Genet. Evol.">
        <title>The new phylogeny of the genus Mycobacterium: The old and the news.</title>
        <authorList>
            <person name="Tortoli E."/>
            <person name="Fedrizzi T."/>
            <person name="Meehan C.J."/>
            <person name="Trovato A."/>
            <person name="Grottola A."/>
            <person name="Giacobazzi E."/>
            <person name="Serpini G.F."/>
            <person name="Tagliazucchi S."/>
            <person name="Fabio A."/>
            <person name="Bettua C."/>
            <person name="Bertorelli R."/>
            <person name="Frascaro F."/>
            <person name="De Sanctis V."/>
            <person name="Pecorari M."/>
            <person name="Jousson O."/>
            <person name="Segata N."/>
            <person name="Cirillo D.M."/>
        </authorList>
    </citation>
    <scope>NUCLEOTIDE SEQUENCE [LARGE SCALE GENOMIC DNA]</scope>
    <source>
        <strain evidence="5 6">NCTC 12882</strain>
    </source>
</reference>
<dbReference type="SUPFAM" id="SSF46689">
    <property type="entry name" value="Homeodomain-like"/>
    <property type="match status" value="1"/>
</dbReference>
<dbReference type="PANTHER" id="PTHR30055:SF209">
    <property type="entry name" value="POSSIBLE TRANSCRIPTIONAL REGULATORY PROTEIN (PROBABLY TETR-FAMILY)"/>
    <property type="match status" value="1"/>
</dbReference>
<evidence type="ECO:0000256" key="3">
    <source>
        <dbReference type="SAM" id="MobiDB-lite"/>
    </source>
</evidence>
<dbReference type="InterPro" id="IPR001647">
    <property type="entry name" value="HTH_TetR"/>
</dbReference>
<sequence length="238" mass="26546">MAFTKRRSNARPESKAGRCDVPTGRYWGQTLDERRTRRRQQLIDAAIDLIAEQGVGSLKVRAVCVRAGLNDRYFYESFADCDALLVAAFENEFAQGLATLLGAVMQSPAQPRPRTRAVIEAAFTFIESEPRRPKLLIELQTAEALKTHRRQLIHTLAQVAVGQARELLGEQVTDDPNVRLAAVTVLSGLLELGTMWFQGEIDADRDQLIEFMIAMILTSSDITTALERELKEVTDASE</sequence>
<dbReference type="GO" id="GO:0000976">
    <property type="term" value="F:transcription cis-regulatory region binding"/>
    <property type="evidence" value="ECO:0007669"/>
    <property type="project" value="TreeGrafter"/>
</dbReference>
<organism evidence="5 6">
    <name type="scientific">Mycobacterium celatum</name>
    <dbReference type="NCBI Taxonomy" id="28045"/>
    <lineage>
        <taxon>Bacteria</taxon>
        <taxon>Bacillati</taxon>
        <taxon>Actinomycetota</taxon>
        <taxon>Actinomycetes</taxon>
        <taxon>Mycobacteriales</taxon>
        <taxon>Mycobacteriaceae</taxon>
        <taxon>Mycobacterium</taxon>
    </lineage>
</organism>
<proteinExistence type="predicted"/>
<dbReference type="PANTHER" id="PTHR30055">
    <property type="entry name" value="HTH-TYPE TRANSCRIPTIONAL REGULATOR RUTR"/>
    <property type="match status" value="1"/>
</dbReference>
<gene>
    <name evidence="5" type="ORF">CQY23_08350</name>
</gene>
<accession>A0A2G5PMS6</accession>
<comment type="caution">
    <text evidence="5">The sequence shown here is derived from an EMBL/GenBank/DDBJ whole genome shotgun (WGS) entry which is preliminary data.</text>
</comment>
<dbReference type="OrthoDB" id="4802216at2"/>
<dbReference type="InterPro" id="IPR036271">
    <property type="entry name" value="Tet_transcr_reg_TetR-rel_C_sf"/>
</dbReference>
<dbReference type="InterPro" id="IPR009057">
    <property type="entry name" value="Homeodomain-like_sf"/>
</dbReference>
<evidence type="ECO:0000259" key="4">
    <source>
        <dbReference type="PROSITE" id="PS50977"/>
    </source>
</evidence>
<dbReference type="AlphaFoldDB" id="A0A2G5PMS6"/>
<keyword evidence="1 2" id="KW-0238">DNA-binding</keyword>
<dbReference type="EMBL" id="PDKV01000007">
    <property type="protein sequence ID" value="PIB79607.1"/>
    <property type="molecule type" value="Genomic_DNA"/>
</dbReference>
<name>A0A2G5PMS6_MYCCE</name>
<feature type="domain" description="HTH tetR-type" evidence="4">
    <location>
        <begin position="36"/>
        <end position="96"/>
    </location>
</feature>
<dbReference type="Proteomes" id="UP000230971">
    <property type="component" value="Unassembled WGS sequence"/>
</dbReference>
<dbReference type="GO" id="GO:0003700">
    <property type="term" value="F:DNA-binding transcription factor activity"/>
    <property type="evidence" value="ECO:0007669"/>
    <property type="project" value="TreeGrafter"/>
</dbReference>
<dbReference type="Pfam" id="PF00440">
    <property type="entry name" value="TetR_N"/>
    <property type="match status" value="1"/>
</dbReference>
<dbReference type="PROSITE" id="PS50977">
    <property type="entry name" value="HTH_TETR_2"/>
    <property type="match status" value="1"/>
</dbReference>